<evidence type="ECO:0000256" key="3">
    <source>
        <dbReference type="ARBA" id="ARBA00024378"/>
    </source>
</evidence>
<dbReference type="PANTHER" id="PTHR32295">
    <property type="entry name" value="IQ-DOMAIN 5-RELATED"/>
    <property type="match status" value="1"/>
</dbReference>
<name>A0ABD1VAA3_9LAMI</name>
<dbReference type="InterPro" id="IPR000048">
    <property type="entry name" value="IQ_motif_EF-hand-BS"/>
</dbReference>
<dbReference type="Pfam" id="PF00612">
    <property type="entry name" value="IQ"/>
    <property type="match status" value="2"/>
</dbReference>
<sequence>MGRKTRWWKGLFGFGITKKDKDKEENSSSGGREIKNRWISNHTAGLCHNPTTIPPNITPAEAAWLRSFYGESEKEQSKHAIAVAAATAAAADAAVAAAQAAVAVVRLTSHGRGTMFGDCREKWAAVKIQTVFRGFLARKALKALKGLVKLQAVVRGYFVRKQAAATLHSMQALIRVQATVRAHKTRGFINTSETFQPQFHACKSEEDGRSEHLMSIHSQRLSASFESAISAFDHESPKIVEVDTGRPKSRSRRTNSWISDAGNDSFVQALSSPLPTGIRARLSIPDSRNNQDHEWGLTGEEYRFSTAQSTPRFSNSCGCSCNVAVTPAKSACLESYFRNANNPNYMVNTQSFKAKLRSQSAPKLRPEPGAKTRLPESRNSHSGIRMQRSCSQAQEAIYFRNAARRNLGRSMHGHYYP</sequence>
<accession>A0ABD1VAA3</accession>
<dbReference type="PROSITE" id="PS50096">
    <property type="entry name" value="IQ"/>
    <property type="match status" value="3"/>
</dbReference>
<evidence type="ECO:0000256" key="2">
    <source>
        <dbReference type="ARBA" id="ARBA00024341"/>
    </source>
</evidence>
<protein>
    <submittedName>
        <fullName evidence="7">IQ-domain 26</fullName>
    </submittedName>
</protein>
<evidence type="ECO:0000259" key="5">
    <source>
        <dbReference type="Pfam" id="PF13178"/>
    </source>
</evidence>
<reference evidence="7" key="1">
    <citation type="submission" date="2024-07" db="EMBL/GenBank/DDBJ databases">
        <title>Two chromosome-level genome assemblies of Korean endemic species Abeliophyllum distichum and Forsythia ovata (Oleaceae).</title>
        <authorList>
            <person name="Mun J.H."/>
        </authorList>
    </citation>
    <scope>NUCLEOTIDE SEQUENCE</scope>
    <source>
        <strain evidence="7">KNKB198505000391</strain>
        <tissue evidence="7">Leaf</tissue>
    </source>
</reference>
<organism evidence="7 8">
    <name type="scientific">Abeliophyllum distichum</name>
    <dbReference type="NCBI Taxonomy" id="126358"/>
    <lineage>
        <taxon>Eukaryota</taxon>
        <taxon>Viridiplantae</taxon>
        <taxon>Streptophyta</taxon>
        <taxon>Embryophyta</taxon>
        <taxon>Tracheophyta</taxon>
        <taxon>Spermatophyta</taxon>
        <taxon>Magnoliopsida</taxon>
        <taxon>eudicotyledons</taxon>
        <taxon>Gunneridae</taxon>
        <taxon>Pentapetalae</taxon>
        <taxon>asterids</taxon>
        <taxon>lamiids</taxon>
        <taxon>Lamiales</taxon>
        <taxon>Oleaceae</taxon>
        <taxon>Forsythieae</taxon>
        <taxon>Abeliophyllum</taxon>
    </lineage>
</organism>
<comment type="caution">
    <text evidence="7">The sequence shown here is derived from an EMBL/GenBank/DDBJ whole genome shotgun (WGS) entry which is preliminary data.</text>
</comment>
<dbReference type="GO" id="GO:0005516">
    <property type="term" value="F:calmodulin binding"/>
    <property type="evidence" value="ECO:0007669"/>
    <property type="project" value="UniProtKB-KW"/>
</dbReference>
<evidence type="ECO:0000313" key="7">
    <source>
        <dbReference type="EMBL" id="KAL2534271.1"/>
    </source>
</evidence>
<gene>
    <name evidence="6" type="ORF">Adt_07604</name>
    <name evidence="7" type="ORF">Adt_07622</name>
</gene>
<dbReference type="EMBL" id="JBFOLK010000002">
    <property type="protein sequence ID" value="KAL2534253.1"/>
    <property type="molecule type" value="Genomic_DNA"/>
</dbReference>
<evidence type="ECO:0000256" key="1">
    <source>
        <dbReference type="ARBA" id="ARBA00022860"/>
    </source>
</evidence>
<dbReference type="SMART" id="SM00015">
    <property type="entry name" value="IQ"/>
    <property type="match status" value="2"/>
</dbReference>
<evidence type="ECO:0000313" key="6">
    <source>
        <dbReference type="EMBL" id="KAL2534253.1"/>
    </source>
</evidence>
<feature type="domain" description="DUF4005" evidence="5">
    <location>
        <begin position="310"/>
        <end position="382"/>
    </location>
</feature>
<evidence type="ECO:0000313" key="8">
    <source>
        <dbReference type="Proteomes" id="UP001604336"/>
    </source>
</evidence>
<dbReference type="InterPro" id="IPR025064">
    <property type="entry name" value="DUF4005"/>
</dbReference>
<dbReference type="Pfam" id="PF13178">
    <property type="entry name" value="DUF4005"/>
    <property type="match status" value="1"/>
</dbReference>
<dbReference type="AlphaFoldDB" id="A0ABD1VAA3"/>
<dbReference type="Proteomes" id="UP001604336">
    <property type="component" value="Unassembled WGS sequence"/>
</dbReference>
<feature type="compositionally biased region" description="Basic and acidic residues" evidence="4">
    <location>
        <begin position="364"/>
        <end position="379"/>
    </location>
</feature>
<dbReference type="Gene3D" id="1.20.5.190">
    <property type="match status" value="1"/>
</dbReference>
<dbReference type="CDD" id="cd23767">
    <property type="entry name" value="IQCD"/>
    <property type="match status" value="1"/>
</dbReference>
<dbReference type="PANTHER" id="PTHR32295:SF10">
    <property type="entry name" value="PROTEIN IQ-DOMAIN 25"/>
    <property type="match status" value="1"/>
</dbReference>
<feature type="region of interest" description="Disordered" evidence="4">
    <location>
        <begin position="357"/>
        <end position="386"/>
    </location>
</feature>
<keyword evidence="1" id="KW-0112">Calmodulin-binding</keyword>
<keyword evidence="8" id="KW-1185">Reference proteome</keyword>
<comment type="similarity">
    <text evidence="2">Belongs to the IQD family.</text>
</comment>
<proteinExistence type="inferred from homology"/>
<reference evidence="8" key="2">
    <citation type="submission" date="2024-07" db="EMBL/GenBank/DDBJ databases">
        <title>Two chromosome-level genome assemblies of Korean endemic species Abeliophyllum distichum and Forsythia ovata (Oleaceae).</title>
        <authorList>
            <person name="Jang H."/>
        </authorList>
    </citation>
    <scope>NUCLEOTIDE SEQUENCE [LARGE SCALE GENOMIC DNA]</scope>
</reference>
<comment type="subunit">
    <text evidence="3">Binds to multiple calmodulin (CaM) in the presence of Ca(2+) and CaM-like proteins.</text>
</comment>
<evidence type="ECO:0000256" key="4">
    <source>
        <dbReference type="SAM" id="MobiDB-lite"/>
    </source>
</evidence>
<dbReference type="EMBL" id="JBFOLK010000002">
    <property type="protein sequence ID" value="KAL2534271.1"/>
    <property type="molecule type" value="Genomic_DNA"/>
</dbReference>